<dbReference type="Gene3D" id="2.30.110.10">
    <property type="entry name" value="Electron Transport, Fmn-binding Protein, Chain A"/>
    <property type="match status" value="1"/>
</dbReference>
<dbReference type="InterPro" id="IPR052019">
    <property type="entry name" value="F420H2_bilvrd_red/Heme_oxyg"/>
</dbReference>
<dbReference type="GO" id="GO:0016627">
    <property type="term" value="F:oxidoreductase activity, acting on the CH-CH group of donors"/>
    <property type="evidence" value="ECO:0007669"/>
    <property type="project" value="TreeGrafter"/>
</dbReference>
<dbReference type="GO" id="GO:0070967">
    <property type="term" value="F:coenzyme F420 binding"/>
    <property type="evidence" value="ECO:0007669"/>
    <property type="project" value="TreeGrafter"/>
</dbReference>
<evidence type="ECO:0000256" key="1">
    <source>
        <dbReference type="ARBA" id="ARBA00023002"/>
    </source>
</evidence>
<protein>
    <submittedName>
        <fullName evidence="3">PPOX class F420-dependent oxidoreductase</fullName>
    </submittedName>
</protein>
<dbReference type="GO" id="GO:0005829">
    <property type="term" value="C:cytosol"/>
    <property type="evidence" value="ECO:0007669"/>
    <property type="project" value="TreeGrafter"/>
</dbReference>
<evidence type="ECO:0000313" key="3">
    <source>
        <dbReference type="EMBL" id="NMO01979.1"/>
    </source>
</evidence>
<organism evidence="3 4">
    <name type="scientific">Gordonia asplenii</name>
    <dbReference type="NCBI Taxonomy" id="2725283"/>
    <lineage>
        <taxon>Bacteria</taxon>
        <taxon>Bacillati</taxon>
        <taxon>Actinomycetota</taxon>
        <taxon>Actinomycetes</taxon>
        <taxon>Mycobacteriales</taxon>
        <taxon>Gordoniaceae</taxon>
        <taxon>Gordonia</taxon>
    </lineage>
</organism>
<reference evidence="3 4" key="1">
    <citation type="submission" date="2020-04" db="EMBL/GenBank/DDBJ databases">
        <title>Gordonia sp. nov. TBRC 11910.</title>
        <authorList>
            <person name="Suriyachadkun C."/>
        </authorList>
    </citation>
    <scope>NUCLEOTIDE SEQUENCE [LARGE SCALE GENOMIC DNA]</scope>
    <source>
        <strain evidence="3 4">TBRC 11910</strain>
    </source>
</reference>
<evidence type="ECO:0000259" key="2">
    <source>
        <dbReference type="Pfam" id="PF01243"/>
    </source>
</evidence>
<proteinExistence type="predicted"/>
<dbReference type="RefSeq" id="WP_170194489.1">
    <property type="nucleotide sequence ID" value="NZ_JABBNB010000011.1"/>
</dbReference>
<evidence type="ECO:0000313" key="4">
    <source>
        <dbReference type="Proteomes" id="UP000550729"/>
    </source>
</evidence>
<accession>A0A848KUR6</accession>
<gene>
    <name evidence="3" type="ORF">HH308_12230</name>
</gene>
<comment type="caution">
    <text evidence="3">The sequence shown here is derived from an EMBL/GenBank/DDBJ whole genome shotgun (WGS) entry which is preliminary data.</text>
</comment>
<dbReference type="EMBL" id="JABBNB010000011">
    <property type="protein sequence ID" value="NMO01979.1"/>
    <property type="molecule type" value="Genomic_DNA"/>
</dbReference>
<dbReference type="NCBIfam" id="TIGR03618">
    <property type="entry name" value="Rv1155_F420"/>
    <property type="match status" value="1"/>
</dbReference>
<feature type="domain" description="Pyridoxamine 5'-phosphate oxidase N-terminal" evidence="2">
    <location>
        <begin position="9"/>
        <end position="127"/>
    </location>
</feature>
<dbReference type="InterPro" id="IPR019920">
    <property type="entry name" value="F420-binding_dom_put"/>
</dbReference>
<dbReference type="Proteomes" id="UP000550729">
    <property type="component" value="Unassembled WGS sequence"/>
</dbReference>
<dbReference type="InterPro" id="IPR012349">
    <property type="entry name" value="Split_barrel_FMN-bd"/>
</dbReference>
<dbReference type="Pfam" id="PF01243">
    <property type="entry name" value="PNPOx_N"/>
    <property type="match status" value="1"/>
</dbReference>
<dbReference type="SUPFAM" id="SSF50475">
    <property type="entry name" value="FMN-binding split barrel"/>
    <property type="match status" value="1"/>
</dbReference>
<sequence length="132" mass="14629">MATTVPSGYEDLLERPIVAVLTTVSPDGVPNSTPMWFLWDPATSQLKFTHTNARKKIKNLQSNPNFSFTITDPDNPYRYLEVRGTFGSVEPDPTGSMYVTLGKRYGNADQAPPPDSADRVILTLDATYFGKK</sequence>
<name>A0A848KUR6_9ACTN</name>
<dbReference type="PANTHER" id="PTHR35176:SF6">
    <property type="entry name" value="HEME OXYGENASE HI_0854-RELATED"/>
    <property type="match status" value="1"/>
</dbReference>
<dbReference type="PANTHER" id="PTHR35176">
    <property type="entry name" value="HEME OXYGENASE HI_0854-RELATED"/>
    <property type="match status" value="1"/>
</dbReference>
<dbReference type="AlphaFoldDB" id="A0A848KUR6"/>
<keyword evidence="1" id="KW-0560">Oxidoreductase</keyword>
<keyword evidence="4" id="KW-1185">Reference proteome</keyword>
<dbReference type="InterPro" id="IPR011576">
    <property type="entry name" value="Pyridox_Oxase_N"/>
</dbReference>